<evidence type="ECO:0000256" key="1">
    <source>
        <dbReference type="ARBA" id="ARBA00004477"/>
    </source>
</evidence>
<evidence type="ECO:0000313" key="10">
    <source>
        <dbReference type="EMBL" id="EFE34782.1"/>
    </source>
</evidence>
<name>D4AQN8_ARTBC</name>
<dbReference type="GO" id="GO:0006465">
    <property type="term" value="P:signal peptide processing"/>
    <property type="evidence" value="ECO:0007669"/>
    <property type="project" value="InterPro"/>
</dbReference>
<dbReference type="AlphaFoldDB" id="D4AQN8"/>
<evidence type="ECO:0000256" key="4">
    <source>
        <dbReference type="ARBA" id="ARBA00022692"/>
    </source>
</evidence>
<reference evidence="11" key="1">
    <citation type="journal article" date="2011" name="Genome Biol.">
        <title>Comparative and functional genomics provide insights into the pathogenicity of dermatophytic fungi.</title>
        <authorList>
            <person name="Burmester A."/>
            <person name="Shelest E."/>
            <person name="Gloeckner G."/>
            <person name="Heddergott C."/>
            <person name="Schindler S."/>
            <person name="Staib P."/>
            <person name="Heidel A."/>
            <person name="Felder M."/>
            <person name="Petzold A."/>
            <person name="Szafranski K."/>
            <person name="Feuermann M."/>
            <person name="Pedruzzi I."/>
            <person name="Priebe S."/>
            <person name="Groth M."/>
            <person name="Winkler R."/>
            <person name="Li W."/>
            <person name="Kniemeyer O."/>
            <person name="Schroeckh V."/>
            <person name="Hertweck C."/>
            <person name="Hube B."/>
            <person name="White T.C."/>
            <person name="Platzer M."/>
            <person name="Guthke R."/>
            <person name="Heitman J."/>
            <person name="Woestemeyer J."/>
            <person name="Zipfel P.F."/>
            <person name="Monod M."/>
            <person name="Brakhage A.A."/>
        </authorList>
    </citation>
    <scope>NUCLEOTIDE SEQUENCE [LARGE SCALE GENOMIC DNA]</scope>
    <source>
        <strain evidence="11">ATCC MYA-4681 / CBS 112371</strain>
    </source>
</reference>
<evidence type="ECO:0000313" key="11">
    <source>
        <dbReference type="Proteomes" id="UP000008866"/>
    </source>
</evidence>
<proteinExistence type="inferred from homology"/>
<evidence type="ECO:0000256" key="5">
    <source>
        <dbReference type="ARBA" id="ARBA00022824"/>
    </source>
</evidence>
<dbReference type="GeneID" id="9521149"/>
<sequence length="189" mass="21436">MPLNSPVPVPVYASSELKNTSDDAITTYLTLGLPKPNRFVASHTKTDIRLIIGYCAVTIAGVSFYFDYTKGWEFTAPWMIYAVVAYFILNTVYTGPLYSLHYTYIYIYISNMAPRQLQIQSLSKKLSSTYKLHFRHTSASGKVVQEKTIEAPFSKWFSADGTLHFEPFSEWLKNEIKLVQTSSLEGSSK</sequence>
<dbReference type="HOGENOM" id="CLU_089740_1_0_1"/>
<evidence type="ECO:0000256" key="8">
    <source>
        <dbReference type="ARBA" id="ARBA00045608"/>
    </source>
</evidence>
<evidence type="ECO:0000256" key="6">
    <source>
        <dbReference type="ARBA" id="ARBA00022989"/>
    </source>
</evidence>
<keyword evidence="7 9" id="KW-0472">Membrane</keyword>
<dbReference type="PANTHER" id="PTHR13085:SF0">
    <property type="entry name" value="SIGNAL PEPTIDASE COMPLEX SUBUNIT 2"/>
    <property type="match status" value="1"/>
</dbReference>
<protein>
    <recommendedName>
        <fullName evidence="3">Signal peptidase complex subunit 2</fullName>
    </recommendedName>
</protein>
<feature type="transmembrane region" description="Helical" evidence="9">
    <location>
        <begin position="78"/>
        <end position="100"/>
    </location>
</feature>
<keyword evidence="6 9" id="KW-1133">Transmembrane helix</keyword>
<dbReference type="KEGG" id="abe:ARB_06548"/>
<dbReference type="EMBL" id="ABSU01000005">
    <property type="protein sequence ID" value="EFE34782.1"/>
    <property type="molecule type" value="Genomic_DNA"/>
</dbReference>
<dbReference type="GO" id="GO:0005787">
    <property type="term" value="C:signal peptidase complex"/>
    <property type="evidence" value="ECO:0007669"/>
    <property type="project" value="InterPro"/>
</dbReference>
<keyword evidence="5" id="KW-0256">Endoplasmic reticulum</keyword>
<gene>
    <name evidence="10" type="ORF">ARB_06548</name>
</gene>
<feature type="transmembrane region" description="Helical" evidence="9">
    <location>
        <begin position="48"/>
        <end position="66"/>
    </location>
</feature>
<evidence type="ECO:0000256" key="7">
    <source>
        <dbReference type="ARBA" id="ARBA00023136"/>
    </source>
</evidence>
<dbReference type="InterPro" id="IPR009582">
    <property type="entry name" value="Spc2/SPCS2"/>
</dbReference>
<evidence type="ECO:0000256" key="2">
    <source>
        <dbReference type="ARBA" id="ARBA00007324"/>
    </source>
</evidence>
<dbReference type="Pfam" id="PF06703">
    <property type="entry name" value="SPC25"/>
    <property type="match status" value="1"/>
</dbReference>
<accession>D4AQN8</accession>
<evidence type="ECO:0000256" key="9">
    <source>
        <dbReference type="SAM" id="Phobius"/>
    </source>
</evidence>
<dbReference type="OMA" id="KHACDDA"/>
<dbReference type="STRING" id="663331.D4AQN8"/>
<comment type="caution">
    <text evidence="10">The sequence shown here is derived from an EMBL/GenBank/DDBJ whole genome shotgun (WGS) entry which is preliminary data.</text>
</comment>
<keyword evidence="4 9" id="KW-0812">Transmembrane</keyword>
<dbReference type="GO" id="GO:0045047">
    <property type="term" value="P:protein targeting to ER"/>
    <property type="evidence" value="ECO:0007669"/>
    <property type="project" value="TreeGrafter"/>
</dbReference>
<dbReference type="RefSeq" id="XP_003015422.1">
    <property type="nucleotide sequence ID" value="XM_003015376.1"/>
</dbReference>
<dbReference type="eggNOG" id="ENOG502S2C7">
    <property type="taxonomic scope" value="Eukaryota"/>
</dbReference>
<dbReference type="Proteomes" id="UP000008866">
    <property type="component" value="Unassembled WGS sequence"/>
</dbReference>
<comment type="similarity">
    <text evidence="2">Belongs to the SPCS2 family.</text>
</comment>
<evidence type="ECO:0000256" key="3">
    <source>
        <dbReference type="ARBA" id="ARBA00017057"/>
    </source>
</evidence>
<keyword evidence="11" id="KW-1185">Reference proteome</keyword>
<comment type="subcellular location">
    <subcellularLocation>
        <location evidence="1">Endoplasmic reticulum membrane</location>
        <topology evidence="1">Multi-pass membrane protein</topology>
    </subcellularLocation>
</comment>
<comment type="function">
    <text evidence="8">Component of the signal peptidase complex (SPC) which catalyzes the cleavage of N-terminal signal sequences from nascent proteins as they are translocated into the lumen of the endoplasmic reticulum. Enhances the enzymatic activity of SPC and facilitates the interactions between different components of the translocation site.</text>
</comment>
<dbReference type="PANTHER" id="PTHR13085">
    <property type="entry name" value="MICROSOMAL SIGNAL PEPTIDASE 25 KDA SUBUNIT"/>
    <property type="match status" value="1"/>
</dbReference>
<organism evidence="10 11">
    <name type="scientific">Arthroderma benhamiae (strain ATCC MYA-4681 / CBS 112371)</name>
    <name type="common">Trichophyton mentagrophytes</name>
    <dbReference type="NCBI Taxonomy" id="663331"/>
    <lineage>
        <taxon>Eukaryota</taxon>
        <taxon>Fungi</taxon>
        <taxon>Dikarya</taxon>
        <taxon>Ascomycota</taxon>
        <taxon>Pezizomycotina</taxon>
        <taxon>Eurotiomycetes</taxon>
        <taxon>Eurotiomycetidae</taxon>
        <taxon>Onygenales</taxon>
        <taxon>Arthrodermataceae</taxon>
        <taxon>Trichophyton</taxon>
    </lineage>
</organism>